<keyword evidence="3" id="KW-1185">Reference proteome</keyword>
<sequence>GGLFMSIVDHLTSSFLSVLDSPLEVVIGQIAYSLAQSHITSTILRRMAGEVARVLHRDEHRSLQLNSAEGTAETDLDNLPDDVIIHMIRCLRKIDRLRISKVNRRLYMLEKTAGAAFERETLGVVIIEVHSNNYIRIKESQSNHCLDLTAATTMLRVMALTTVIYHLDLSISYGEASSIPPCLIEML</sequence>
<feature type="non-terminal residue" evidence="2">
    <location>
        <position position="187"/>
    </location>
</feature>
<feature type="non-terminal residue" evidence="2">
    <location>
        <position position="1"/>
    </location>
</feature>
<reference evidence="2" key="1">
    <citation type="submission" date="2023-10" db="EMBL/GenBank/DDBJ databases">
        <title>Genome assembly of Pristionchus species.</title>
        <authorList>
            <person name="Yoshida K."/>
            <person name="Sommer R.J."/>
        </authorList>
    </citation>
    <scope>NUCLEOTIDE SEQUENCE</scope>
    <source>
        <strain evidence="2">RS5133</strain>
    </source>
</reference>
<dbReference type="EMBL" id="BTSY01000002">
    <property type="protein sequence ID" value="GMT15509.1"/>
    <property type="molecule type" value="Genomic_DNA"/>
</dbReference>
<evidence type="ECO:0000313" key="2">
    <source>
        <dbReference type="EMBL" id="GMT15509.1"/>
    </source>
</evidence>
<evidence type="ECO:0000313" key="3">
    <source>
        <dbReference type="Proteomes" id="UP001432322"/>
    </source>
</evidence>
<protein>
    <recommendedName>
        <fullName evidence="1">F-box domain-containing protein</fullName>
    </recommendedName>
</protein>
<dbReference type="Proteomes" id="UP001432322">
    <property type="component" value="Unassembled WGS sequence"/>
</dbReference>
<feature type="domain" description="F-box" evidence="1">
    <location>
        <begin position="73"/>
        <end position="120"/>
    </location>
</feature>
<proteinExistence type="predicted"/>
<comment type="caution">
    <text evidence="2">The sequence shown here is derived from an EMBL/GenBank/DDBJ whole genome shotgun (WGS) entry which is preliminary data.</text>
</comment>
<name>A0AAV5VAI7_9BILA</name>
<dbReference type="SUPFAM" id="SSF81383">
    <property type="entry name" value="F-box domain"/>
    <property type="match status" value="1"/>
</dbReference>
<dbReference type="AlphaFoldDB" id="A0AAV5VAI7"/>
<gene>
    <name evidence="2" type="ORF">PFISCL1PPCAC_6806</name>
</gene>
<dbReference type="PROSITE" id="PS50181">
    <property type="entry name" value="FBOX"/>
    <property type="match status" value="1"/>
</dbReference>
<dbReference type="InterPro" id="IPR001810">
    <property type="entry name" value="F-box_dom"/>
</dbReference>
<accession>A0AAV5VAI7</accession>
<evidence type="ECO:0000259" key="1">
    <source>
        <dbReference type="PROSITE" id="PS50181"/>
    </source>
</evidence>
<dbReference type="InterPro" id="IPR036047">
    <property type="entry name" value="F-box-like_dom_sf"/>
</dbReference>
<organism evidence="2 3">
    <name type="scientific">Pristionchus fissidentatus</name>
    <dbReference type="NCBI Taxonomy" id="1538716"/>
    <lineage>
        <taxon>Eukaryota</taxon>
        <taxon>Metazoa</taxon>
        <taxon>Ecdysozoa</taxon>
        <taxon>Nematoda</taxon>
        <taxon>Chromadorea</taxon>
        <taxon>Rhabditida</taxon>
        <taxon>Rhabditina</taxon>
        <taxon>Diplogasteromorpha</taxon>
        <taxon>Diplogasteroidea</taxon>
        <taxon>Neodiplogasteridae</taxon>
        <taxon>Pristionchus</taxon>
    </lineage>
</organism>